<sequence length="52" mass="6034">MSTFDSKEGLLESLFNKFSLKNRNIKVLYADRGFYSVEVVKLLQAYTIPFVI</sequence>
<dbReference type="AlphaFoldDB" id="A0A9Y1BU19"/>
<protein>
    <submittedName>
        <fullName evidence="1">Uncharacterized protein</fullName>
    </submittedName>
</protein>
<organism evidence="1">
    <name type="scientific">Candidatus Heimdallarchaeum endolithica</name>
    <dbReference type="NCBI Taxonomy" id="2876572"/>
    <lineage>
        <taxon>Archaea</taxon>
        <taxon>Promethearchaeati</taxon>
        <taxon>Candidatus Heimdallarchaeota</taxon>
        <taxon>Candidatus Heimdallarchaeia (ex Rinke et al. 2021) (nom. nud.)</taxon>
        <taxon>Candidatus Heimdallarchaeales</taxon>
        <taxon>Candidatus Heimdallarchaeaceae</taxon>
        <taxon>Candidatus Heimdallarchaeum</taxon>
    </lineage>
</organism>
<proteinExistence type="predicted"/>
<dbReference type="EMBL" id="CP084167">
    <property type="protein sequence ID" value="UJG44374.1"/>
    <property type="molecule type" value="Genomic_DNA"/>
</dbReference>
<gene>
    <name evidence="1" type="ORF">K9W46_04140</name>
</gene>
<name>A0A9Y1BU19_9ARCH</name>
<evidence type="ECO:0000313" key="1">
    <source>
        <dbReference type="EMBL" id="UJG44374.1"/>
    </source>
</evidence>
<reference evidence="1" key="1">
    <citation type="journal article" date="2022" name="Nat. Microbiol.">
        <title>Unique mobile elements and scalable gene flow at the prokaryote-eukaryote boundary revealed by circularized Asgard archaea genomes.</title>
        <authorList>
            <person name="Wu F."/>
            <person name="Speth D.R."/>
            <person name="Philosof A."/>
            <person name="Cremiere A."/>
            <person name="Narayanan A."/>
            <person name="Barco R.A."/>
            <person name="Connon S.A."/>
            <person name="Amend J.P."/>
            <person name="Antoshechkin I.A."/>
            <person name="Orphan V.J."/>
        </authorList>
    </citation>
    <scope>NUCLEOTIDE SEQUENCE</scope>
    <source>
        <strain evidence="1">PR6</strain>
    </source>
</reference>
<accession>A0A9Y1BU19</accession>
<dbReference type="Proteomes" id="UP001200513">
    <property type="component" value="Chromosome"/>
</dbReference>